<dbReference type="EC" id="2.1.1.211" evidence="10"/>
<evidence type="ECO:0000256" key="2">
    <source>
        <dbReference type="ARBA" id="ARBA00004496"/>
    </source>
</evidence>
<comment type="similarity">
    <text evidence="3 10">Belongs to the TRM44 family.</text>
</comment>
<evidence type="ECO:0000256" key="7">
    <source>
        <dbReference type="ARBA" id="ARBA00022691"/>
    </source>
</evidence>
<reference evidence="12" key="1">
    <citation type="submission" date="2021-08" db="EMBL/GenBank/DDBJ databases">
        <authorList>
            <person name="Misof B."/>
            <person name="Oliver O."/>
            <person name="Podsiadlowski L."/>
            <person name="Donath A."/>
            <person name="Peters R."/>
            <person name="Mayer C."/>
            <person name="Rust J."/>
            <person name="Gunkel S."/>
            <person name="Lesny P."/>
            <person name="Martin S."/>
            <person name="Oeyen J.P."/>
            <person name="Petersen M."/>
            <person name="Panagiotis P."/>
            <person name="Wilbrandt J."/>
            <person name="Tanja T."/>
        </authorList>
    </citation>
    <scope>NUCLEOTIDE SEQUENCE</scope>
    <source>
        <strain evidence="12">GBR_01_08_01A</strain>
        <tissue evidence="12">Thorax + abdomen</tissue>
    </source>
</reference>
<dbReference type="GO" id="GO:0030488">
    <property type="term" value="P:tRNA methylation"/>
    <property type="evidence" value="ECO:0007669"/>
    <property type="project" value="UniProtKB-UniRule"/>
</dbReference>
<dbReference type="GO" id="GO:0005737">
    <property type="term" value="C:cytoplasm"/>
    <property type="evidence" value="ECO:0007669"/>
    <property type="project" value="UniProtKB-SubCell"/>
</dbReference>
<evidence type="ECO:0000256" key="8">
    <source>
        <dbReference type="ARBA" id="ARBA00022694"/>
    </source>
</evidence>
<dbReference type="Proteomes" id="UP001258017">
    <property type="component" value="Unassembled WGS sequence"/>
</dbReference>
<evidence type="ECO:0000313" key="13">
    <source>
        <dbReference type="Proteomes" id="UP001258017"/>
    </source>
</evidence>
<sequence length="612" mass="70606">MDFELIASGECGRDISQFWNAVDILLNSPHTINRRILVCHKILTVQLKCKENIYSYIKQLQSLSIDKQICEDLNILLETLKVDEYCNVLNSTDLVEYDEGIFLRINKLLPRNTQLFCLTLEFTFVDKENGYILCFHKPSSTDKSSLGTNILYKISYDKAGIISMYIQKTNDLNSHKSIDWLKEKLFPRVMTWIKNEHVNNSFITKSLSLISPEKYANLYNELKTKYGTAMVKMWPENTDPTKYVYEDVSIATYLILLWEKERNENGTNKLQSFLDLGCGNGLLVYILSSEGYPGLGIDLRKRKIWDYFPSSTHLEVRTIVPSSSSLFPDIDWLIGNHSDELTPWIPVIAARSSYKCRFFLLPCCAYEFDGKKYQRQSASKSQYSEYISYIKNISEICGFDTKIDKLRIPSTKRICLIGSKRNYLNEDSHLQDKRIQVLIDTRSSSSKDVNKKDDKEHLSNSWSDNFKPRNPTEQVRNCTRLDKNLISSIVKIVSSQLLHTYRPINLLERGNKTWNAGGQINLKDIVKLIPSEMLQQLRSECGGIQTLLRNNSHIFSVIQGKVQFRVPGITPIISKKKRKTNIIHPIKIKPCWFHENHPDGCANTAVNCTFKH</sequence>
<organism evidence="12 13">
    <name type="scientific">Odynerus spinipes</name>
    <dbReference type="NCBI Taxonomy" id="1348599"/>
    <lineage>
        <taxon>Eukaryota</taxon>
        <taxon>Metazoa</taxon>
        <taxon>Ecdysozoa</taxon>
        <taxon>Arthropoda</taxon>
        <taxon>Hexapoda</taxon>
        <taxon>Insecta</taxon>
        <taxon>Pterygota</taxon>
        <taxon>Neoptera</taxon>
        <taxon>Endopterygota</taxon>
        <taxon>Hymenoptera</taxon>
        <taxon>Apocrita</taxon>
        <taxon>Aculeata</taxon>
        <taxon>Vespoidea</taxon>
        <taxon>Vespidae</taxon>
        <taxon>Eumeninae</taxon>
        <taxon>Odynerus</taxon>
    </lineage>
</organism>
<evidence type="ECO:0000256" key="5">
    <source>
        <dbReference type="ARBA" id="ARBA00022603"/>
    </source>
</evidence>
<comment type="function">
    <text evidence="10">Adenosyl-L-methionine (AdoMet)-dependent tRNA (uracil-O(2)-)-methyltransferase.</text>
</comment>
<evidence type="ECO:0000256" key="6">
    <source>
        <dbReference type="ARBA" id="ARBA00022679"/>
    </source>
</evidence>
<gene>
    <name evidence="12" type="ORF">KPH14_006626</name>
</gene>
<keyword evidence="4 10" id="KW-0963">Cytoplasm</keyword>
<evidence type="ECO:0000256" key="9">
    <source>
        <dbReference type="ARBA" id="ARBA00047957"/>
    </source>
</evidence>
<comment type="caution">
    <text evidence="12">The sequence shown here is derived from an EMBL/GenBank/DDBJ whole genome shotgun (WGS) entry which is preliminary data.</text>
</comment>
<protein>
    <recommendedName>
        <fullName evidence="10">tRNA (uracil-O(2)-)-methyltransferase</fullName>
        <ecNumber evidence="10">2.1.1.211</ecNumber>
    </recommendedName>
</protein>
<evidence type="ECO:0000256" key="1">
    <source>
        <dbReference type="ARBA" id="ARBA00002778"/>
    </source>
</evidence>
<feature type="region of interest" description="Disordered" evidence="11">
    <location>
        <begin position="446"/>
        <end position="473"/>
    </location>
</feature>
<name>A0AAD9RQV4_9HYME</name>
<evidence type="ECO:0000256" key="4">
    <source>
        <dbReference type="ARBA" id="ARBA00022490"/>
    </source>
</evidence>
<proteinExistence type="inferred from homology"/>
<dbReference type="PANTHER" id="PTHR21210">
    <property type="entry name" value="TRNA (URACIL-O(2)-)-METHYLTRANSFERASE-RELATED"/>
    <property type="match status" value="1"/>
</dbReference>
<keyword evidence="7 10" id="KW-0949">S-adenosyl-L-methionine</keyword>
<feature type="compositionally biased region" description="Basic and acidic residues" evidence="11">
    <location>
        <begin position="448"/>
        <end position="458"/>
    </location>
</feature>
<keyword evidence="5 10" id="KW-0489">Methyltransferase</keyword>
<comment type="subcellular location">
    <subcellularLocation>
        <location evidence="2 10">Cytoplasm</location>
    </subcellularLocation>
</comment>
<dbReference type="InterPro" id="IPR029063">
    <property type="entry name" value="SAM-dependent_MTases_sf"/>
</dbReference>
<dbReference type="SUPFAM" id="SSF53335">
    <property type="entry name" value="S-adenosyl-L-methionine-dependent methyltransferases"/>
    <property type="match status" value="1"/>
</dbReference>
<keyword evidence="6 10" id="KW-0808">Transferase</keyword>
<dbReference type="InterPro" id="IPR011671">
    <property type="entry name" value="tRNA_uracil_MeTrfase"/>
</dbReference>
<comment type="function">
    <text evidence="1">Probable adenosyl-L-methionine (AdoMet)-dependent tRNA (uracil-O(2)-)-methyltransferase.</text>
</comment>
<accession>A0AAD9RQV4</accession>
<comment type="catalytic activity">
    <reaction evidence="9 10">
        <text>uridine(44) in tRNA(Ser) + S-adenosyl-L-methionine = 2'-O-methyluridine(44) in tRNA(Ser) + S-adenosyl-L-homocysteine + H(+)</text>
        <dbReference type="Rhea" id="RHEA:43100"/>
        <dbReference type="Rhea" id="RHEA-COMP:10339"/>
        <dbReference type="Rhea" id="RHEA-COMP:10340"/>
        <dbReference type="ChEBI" id="CHEBI:15378"/>
        <dbReference type="ChEBI" id="CHEBI:57856"/>
        <dbReference type="ChEBI" id="CHEBI:59789"/>
        <dbReference type="ChEBI" id="CHEBI:65315"/>
        <dbReference type="ChEBI" id="CHEBI:74478"/>
        <dbReference type="EC" id="2.1.1.211"/>
    </reaction>
</comment>
<dbReference type="GO" id="GO:0141101">
    <property type="term" value="F:tRNA(Ser) (uridine(44)-2'-O-)-methyltransferase activity"/>
    <property type="evidence" value="ECO:0007669"/>
    <property type="project" value="UniProtKB-EC"/>
</dbReference>
<evidence type="ECO:0000256" key="10">
    <source>
        <dbReference type="RuleBase" id="RU368004"/>
    </source>
</evidence>
<evidence type="ECO:0000256" key="11">
    <source>
        <dbReference type="SAM" id="MobiDB-lite"/>
    </source>
</evidence>
<keyword evidence="8 10" id="KW-0819">tRNA processing</keyword>
<dbReference type="EMBL" id="JAIFRP010000026">
    <property type="protein sequence ID" value="KAK2584205.1"/>
    <property type="molecule type" value="Genomic_DNA"/>
</dbReference>
<dbReference type="Pfam" id="PF07757">
    <property type="entry name" value="AdoMet_MTase"/>
    <property type="match status" value="1"/>
</dbReference>
<reference evidence="12" key="2">
    <citation type="journal article" date="2023" name="Commun. Biol.">
        <title>Intrasexual cuticular hydrocarbon dimorphism in a wasp sheds light on hydrocarbon biosynthesis genes in Hymenoptera.</title>
        <authorList>
            <person name="Moris V.C."/>
            <person name="Podsiadlowski L."/>
            <person name="Martin S."/>
            <person name="Oeyen J.P."/>
            <person name="Donath A."/>
            <person name="Petersen M."/>
            <person name="Wilbrandt J."/>
            <person name="Misof B."/>
            <person name="Liedtke D."/>
            <person name="Thamm M."/>
            <person name="Scheiner R."/>
            <person name="Schmitt T."/>
            <person name="Niehuis O."/>
        </authorList>
    </citation>
    <scope>NUCLEOTIDE SEQUENCE</scope>
    <source>
        <strain evidence="12">GBR_01_08_01A</strain>
    </source>
</reference>
<evidence type="ECO:0000313" key="12">
    <source>
        <dbReference type="EMBL" id="KAK2584205.1"/>
    </source>
</evidence>
<dbReference type="AlphaFoldDB" id="A0AAD9RQV4"/>
<evidence type="ECO:0000256" key="3">
    <source>
        <dbReference type="ARBA" id="ARBA00009056"/>
    </source>
</evidence>
<keyword evidence="13" id="KW-1185">Reference proteome</keyword>
<dbReference type="PANTHER" id="PTHR21210:SF0">
    <property type="entry name" value="TRNA (URACIL-O(2)-)-METHYLTRANSFERASE-RELATED"/>
    <property type="match status" value="1"/>
</dbReference>